<dbReference type="InterPro" id="IPR021230">
    <property type="entry name" value="DUF2810"/>
</dbReference>
<dbReference type="Gene3D" id="3.30.1370.150">
    <property type="entry name" value="Uncharacterised protein PF10928, DUF2810"/>
    <property type="match status" value="1"/>
</dbReference>
<sequence>MVHPMTKIGKELKLKVMTGYAPKHSNHYFFFKGALVS</sequence>
<proteinExistence type="predicted"/>
<keyword evidence="2" id="KW-1185">Reference proteome</keyword>
<evidence type="ECO:0000313" key="1">
    <source>
        <dbReference type="EMBL" id="GAL28156.1"/>
    </source>
</evidence>
<reference evidence="2" key="1">
    <citation type="submission" date="2014-09" db="EMBL/GenBank/DDBJ databases">
        <title>Vibrio variabilis JCM 19239. (C206) whole genome shotgun sequence.</title>
        <authorList>
            <person name="Sawabe T."/>
            <person name="Meirelles P."/>
            <person name="Nakanishi M."/>
            <person name="Sayaka M."/>
            <person name="Hattori M."/>
            <person name="Ohkuma M."/>
        </authorList>
    </citation>
    <scope>NUCLEOTIDE SEQUENCE [LARGE SCALE GENOMIC DNA]</scope>
    <source>
        <strain evidence="2">JCM 19239</strain>
    </source>
</reference>
<evidence type="ECO:0000313" key="2">
    <source>
        <dbReference type="Proteomes" id="UP000029223"/>
    </source>
</evidence>
<protein>
    <submittedName>
        <fullName evidence="1">Uncharacterized protein</fullName>
    </submittedName>
</protein>
<reference evidence="2" key="2">
    <citation type="submission" date="2014-09" db="EMBL/GenBank/DDBJ databases">
        <authorList>
            <consortium name="NBRP consortium"/>
            <person name="Sawabe T."/>
            <person name="Meirelles P."/>
            <person name="Nakanishi M."/>
            <person name="Sayaka M."/>
            <person name="Hattori M."/>
            <person name="Ohkuma M."/>
        </authorList>
    </citation>
    <scope>NUCLEOTIDE SEQUENCE [LARGE SCALE GENOMIC DNA]</scope>
    <source>
        <strain evidence="2">JCM 19239</strain>
    </source>
</reference>
<gene>
    <name evidence="1" type="ORF">JCM19239_3392</name>
</gene>
<organism evidence="1 2">
    <name type="scientific">Vibrio variabilis</name>
    <dbReference type="NCBI Taxonomy" id="990271"/>
    <lineage>
        <taxon>Bacteria</taxon>
        <taxon>Pseudomonadati</taxon>
        <taxon>Pseudomonadota</taxon>
        <taxon>Gammaproteobacteria</taxon>
        <taxon>Vibrionales</taxon>
        <taxon>Vibrionaceae</taxon>
        <taxon>Vibrio</taxon>
    </lineage>
</organism>
<dbReference type="Proteomes" id="UP000029223">
    <property type="component" value="Unassembled WGS sequence"/>
</dbReference>
<dbReference type="Pfam" id="PF10928">
    <property type="entry name" value="DUF2810"/>
    <property type="match status" value="1"/>
</dbReference>
<dbReference type="EMBL" id="BBMS01000038">
    <property type="protein sequence ID" value="GAL28156.1"/>
    <property type="molecule type" value="Genomic_DNA"/>
</dbReference>
<comment type="caution">
    <text evidence="1">The sequence shown here is derived from an EMBL/GenBank/DDBJ whole genome shotgun (WGS) entry which is preliminary data.</text>
</comment>
<name>A0ABQ0JHC6_9VIBR</name>
<accession>A0ABQ0JHC6</accession>